<dbReference type="Proteomes" id="UP000029121">
    <property type="component" value="Unassembled WGS sequence"/>
</dbReference>
<dbReference type="PANTHER" id="PTHR31949">
    <property type="entry name" value="GASTRIC MUCIN-LIKE PROTEIN"/>
    <property type="match status" value="1"/>
</dbReference>
<dbReference type="EMBL" id="KB870807">
    <property type="protein sequence ID" value="EOA31912.1"/>
    <property type="molecule type" value="Genomic_DNA"/>
</dbReference>
<feature type="compositionally biased region" description="Polar residues" evidence="1">
    <location>
        <begin position="256"/>
        <end position="269"/>
    </location>
</feature>
<feature type="region of interest" description="Disordered" evidence="1">
    <location>
        <begin position="87"/>
        <end position="374"/>
    </location>
</feature>
<dbReference type="OrthoDB" id="1929779at2759"/>
<protein>
    <submittedName>
        <fullName evidence="2">Uncharacterized protein</fullName>
    </submittedName>
</protein>
<feature type="compositionally biased region" description="Polar residues" evidence="1">
    <location>
        <begin position="101"/>
        <end position="112"/>
    </location>
</feature>
<dbReference type="STRING" id="81985.R0G8F4"/>
<dbReference type="AlphaFoldDB" id="R0G8F4"/>
<dbReference type="GO" id="GO:0043622">
    <property type="term" value="P:cortical microtubule organization"/>
    <property type="evidence" value="ECO:0007669"/>
    <property type="project" value="TreeGrafter"/>
</dbReference>
<dbReference type="eggNOG" id="ENOG502QU51">
    <property type="taxonomic scope" value="Eukaryota"/>
</dbReference>
<reference evidence="3" key="1">
    <citation type="journal article" date="2013" name="Nat. Genet.">
        <title>The Capsella rubella genome and the genomic consequences of rapid mating system evolution.</title>
        <authorList>
            <person name="Slotte T."/>
            <person name="Hazzouri K.M."/>
            <person name="Agren J.A."/>
            <person name="Koenig D."/>
            <person name="Maumus F."/>
            <person name="Guo Y.L."/>
            <person name="Steige K."/>
            <person name="Platts A.E."/>
            <person name="Escobar J.S."/>
            <person name="Newman L.K."/>
            <person name="Wang W."/>
            <person name="Mandakova T."/>
            <person name="Vello E."/>
            <person name="Smith L.M."/>
            <person name="Henz S.R."/>
            <person name="Steffen J."/>
            <person name="Takuno S."/>
            <person name="Brandvain Y."/>
            <person name="Coop G."/>
            <person name="Andolfatto P."/>
            <person name="Hu T.T."/>
            <person name="Blanchette M."/>
            <person name="Clark R.M."/>
            <person name="Quesneville H."/>
            <person name="Nordborg M."/>
            <person name="Gaut B.S."/>
            <person name="Lysak M.A."/>
            <person name="Jenkins J."/>
            <person name="Grimwood J."/>
            <person name="Chapman J."/>
            <person name="Prochnik S."/>
            <person name="Shu S."/>
            <person name="Rokhsar D."/>
            <person name="Schmutz J."/>
            <person name="Weigel D."/>
            <person name="Wright S.I."/>
        </authorList>
    </citation>
    <scope>NUCLEOTIDE SEQUENCE [LARGE SCALE GENOMIC DNA]</scope>
    <source>
        <strain evidence="3">cv. Monte Gargano</strain>
    </source>
</reference>
<proteinExistence type="predicted"/>
<gene>
    <name evidence="2" type="ORF">CARUB_v10015141mg</name>
</gene>
<evidence type="ECO:0000313" key="2">
    <source>
        <dbReference type="EMBL" id="EOA31912.1"/>
    </source>
</evidence>
<evidence type="ECO:0000313" key="3">
    <source>
        <dbReference type="Proteomes" id="UP000029121"/>
    </source>
</evidence>
<feature type="region of interest" description="Disordered" evidence="1">
    <location>
        <begin position="396"/>
        <end position="416"/>
    </location>
</feature>
<accession>R0G8F4</accession>
<evidence type="ECO:0000256" key="1">
    <source>
        <dbReference type="SAM" id="MobiDB-lite"/>
    </source>
</evidence>
<dbReference type="PANTHER" id="PTHR31949:SF12">
    <property type="entry name" value="BNAC01G39250D PROTEIN"/>
    <property type="match status" value="1"/>
</dbReference>
<feature type="compositionally biased region" description="Low complexity" evidence="1">
    <location>
        <begin position="145"/>
        <end position="255"/>
    </location>
</feature>
<dbReference type="KEGG" id="crb:17892970"/>
<name>R0G8F4_9BRAS</name>
<sequence>MLTHDRDEELSLFLEMRRREKEHRADSCLTGSDNASINGTLKAAAAAALSGVSEMASSQRYPLRRTAAENFLYSENEKSDYDWLLTPPGTPQFEKEPHRSVMNQLDAPTSRPTVLKSRLGNCREEIVSVNKNKSQTSSSSVAGLRRPSSSGSSRSASRPSTPTRRSTTPTTSTTRPVTTRASTSRSSTPTSRATLTAARATNSTAAPRTTSTSTSSARSATPTRSNTRPSSAPSKKPVSRPATPTRRPSTPTGPSIVSSKATSRGTSPSPAVKSSRPWKPPEMPGFSLEAPPNLRTTLSDRPVSASRGRPGVASAPGSRSGSIERGGGPTSGSVGHARRQSCSPSRGRAPIGNTNGSVTGVRGRAKANNVGSSCDSLSPVAMGNKMVERVVNMRKLGPPRLTDSGGRGTGKSSSAFNSLGYGRNLSKSSIDMALRHMDIRRGMTGNLRPLVTKVPASSMYSVRSRPASVSSSPVATSSTVSSSEPSVDNINILCLDGNEAENDDLLSERSYASPRNQFPKFTS</sequence>
<organism evidence="2 3">
    <name type="scientific">Capsella rubella</name>
    <dbReference type="NCBI Taxonomy" id="81985"/>
    <lineage>
        <taxon>Eukaryota</taxon>
        <taxon>Viridiplantae</taxon>
        <taxon>Streptophyta</taxon>
        <taxon>Embryophyta</taxon>
        <taxon>Tracheophyta</taxon>
        <taxon>Spermatophyta</taxon>
        <taxon>Magnoliopsida</taxon>
        <taxon>eudicotyledons</taxon>
        <taxon>Gunneridae</taxon>
        <taxon>Pentapetalae</taxon>
        <taxon>rosids</taxon>
        <taxon>malvids</taxon>
        <taxon>Brassicales</taxon>
        <taxon>Brassicaceae</taxon>
        <taxon>Camelineae</taxon>
        <taxon>Capsella</taxon>
    </lineage>
</organism>
<feature type="region of interest" description="Disordered" evidence="1">
    <location>
        <begin position="461"/>
        <end position="485"/>
    </location>
</feature>
<keyword evidence="3" id="KW-1185">Reference proteome</keyword>
<feature type="compositionally biased region" description="Polar residues" evidence="1">
    <location>
        <begin position="129"/>
        <end position="141"/>
    </location>
</feature>
<dbReference type="GO" id="GO:0055028">
    <property type="term" value="C:cortical microtubule"/>
    <property type="evidence" value="ECO:0007669"/>
    <property type="project" value="TreeGrafter"/>
</dbReference>